<dbReference type="Gene3D" id="3.30.70.660">
    <property type="entry name" value="Pseudouridine synthase I, catalytic domain, C-terminal subdomain"/>
    <property type="match status" value="1"/>
</dbReference>
<dbReference type="InterPro" id="IPR020094">
    <property type="entry name" value="TruA/RsuA/RluB/E/F_N"/>
</dbReference>
<evidence type="ECO:0000256" key="12">
    <source>
        <dbReference type="ARBA" id="ARBA00079072"/>
    </source>
</evidence>
<dbReference type="GO" id="GO:0006397">
    <property type="term" value="P:mRNA processing"/>
    <property type="evidence" value="ECO:0007669"/>
    <property type="project" value="UniProtKB-KW"/>
</dbReference>
<evidence type="ECO:0000256" key="11">
    <source>
        <dbReference type="ARBA" id="ARBA00073968"/>
    </source>
</evidence>
<dbReference type="InterPro" id="IPR001406">
    <property type="entry name" value="PsdUridine_synth_TruA"/>
</dbReference>
<dbReference type="Pfam" id="PF01416">
    <property type="entry name" value="PseudoU_synth_1"/>
    <property type="match status" value="1"/>
</dbReference>
<organism evidence="18 19">
    <name type="scientific">Coprinellus micaceus</name>
    <name type="common">Glistening ink-cap mushroom</name>
    <name type="synonym">Coprinus micaceus</name>
    <dbReference type="NCBI Taxonomy" id="71717"/>
    <lineage>
        <taxon>Eukaryota</taxon>
        <taxon>Fungi</taxon>
        <taxon>Dikarya</taxon>
        <taxon>Basidiomycota</taxon>
        <taxon>Agaricomycotina</taxon>
        <taxon>Agaricomycetes</taxon>
        <taxon>Agaricomycetidae</taxon>
        <taxon>Agaricales</taxon>
        <taxon>Agaricineae</taxon>
        <taxon>Psathyrellaceae</taxon>
        <taxon>Coprinellus</taxon>
    </lineage>
</organism>
<dbReference type="FunFam" id="3.30.70.580:FF:000002">
    <property type="entry name" value="tRNA pseudouridine synthase"/>
    <property type="match status" value="1"/>
</dbReference>
<evidence type="ECO:0000256" key="7">
    <source>
        <dbReference type="ARBA" id="ARBA00023235"/>
    </source>
</evidence>
<evidence type="ECO:0000256" key="15">
    <source>
        <dbReference type="PIRSR" id="PIRSR641708-2"/>
    </source>
</evidence>
<feature type="binding site" evidence="15">
    <location>
        <position position="286"/>
    </location>
    <ligand>
        <name>substrate</name>
    </ligand>
</feature>
<dbReference type="Gene3D" id="3.30.70.580">
    <property type="entry name" value="Pseudouridine synthase I, catalytic domain, N-terminal subdomain"/>
    <property type="match status" value="1"/>
</dbReference>
<dbReference type="GO" id="GO:0031119">
    <property type="term" value="P:tRNA pseudouridine synthesis"/>
    <property type="evidence" value="ECO:0007669"/>
    <property type="project" value="InterPro"/>
</dbReference>
<evidence type="ECO:0000256" key="8">
    <source>
        <dbReference type="ARBA" id="ARBA00023242"/>
    </source>
</evidence>
<evidence type="ECO:0000256" key="9">
    <source>
        <dbReference type="ARBA" id="ARBA00036943"/>
    </source>
</evidence>
<keyword evidence="19" id="KW-1185">Reference proteome</keyword>
<feature type="region of interest" description="Disordered" evidence="16">
    <location>
        <begin position="312"/>
        <end position="355"/>
    </location>
</feature>
<comment type="catalytic activity">
    <reaction evidence="2">
        <text>uridine in snRNA = pseudouridine in snRNA</text>
        <dbReference type="Rhea" id="RHEA:51124"/>
        <dbReference type="Rhea" id="RHEA-COMP:12891"/>
        <dbReference type="Rhea" id="RHEA-COMP:12892"/>
        <dbReference type="ChEBI" id="CHEBI:65314"/>
        <dbReference type="ChEBI" id="CHEBI:65315"/>
    </reaction>
</comment>
<feature type="active site" description="Nucleophile" evidence="14">
    <location>
        <position position="227"/>
    </location>
</feature>
<comment type="function">
    <text evidence="10">Formation of pseudouridine at positions 27 and 28 in the anticodon stem and loop of transfer RNAs; at positions 34 and 36 of intron-containing precursor tRNA(Ile) and at position 35 in the intron-containing tRNA(Tyr). Catalyzes pseudouridylation at position 44 in U2 snRNA. Also catalyzes pseudouridylation of mRNAs.</text>
</comment>
<dbReference type="GO" id="GO:0031120">
    <property type="term" value="P:snRNA pseudouridine synthesis"/>
    <property type="evidence" value="ECO:0007669"/>
    <property type="project" value="UniProtKB-ARBA"/>
</dbReference>
<evidence type="ECO:0000256" key="2">
    <source>
        <dbReference type="ARBA" id="ARBA00001832"/>
    </source>
</evidence>
<comment type="catalytic activity">
    <reaction evidence="1">
        <text>a uridine in mRNA = a pseudouridine in mRNA</text>
        <dbReference type="Rhea" id="RHEA:56644"/>
        <dbReference type="Rhea" id="RHEA-COMP:14658"/>
        <dbReference type="Rhea" id="RHEA-COMP:14659"/>
        <dbReference type="ChEBI" id="CHEBI:65314"/>
        <dbReference type="ChEBI" id="CHEBI:65315"/>
    </reaction>
</comment>
<dbReference type="NCBIfam" id="TIGR00071">
    <property type="entry name" value="hisT_truA"/>
    <property type="match status" value="1"/>
</dbReference>
<comment type="catalytic activity">
    <reaction evidence="9">
        <text>a uridine in tRNA = a pseudouridine in tRNA</text>
        <dbReference type="Rhea" id="RHEA:54572"/>
        <dbReference type="Rhea" id="RHEA-COMP:13339"/>
        <dbReference type="Rhea" id="RHEA-COMP:13934"/>
        <dbReference type="ChEBI" id="CHEBI:65314"/>
        <dbReference type="ChEBI" id="CHEBI:65315"/>
    </reaction>
</comment>
<dbReference type="GO" id="GO:0005634">
    <property type="term" value="C:nucleus"/>
    <property type="evidence" value="ECO:0007669"/>
    <property type="project" value="UniProtKB-SubCell"/>
</dbReference>
<dbReference type="Proteomes" id="UP000298030">
    <property type="component" value="Unassembled WGS sequence"/>
</dbReference>
<evidence type="ECO:0000313" key="19">
    <source>
        <dbReference type="Proteomes" id="UP000298030"/>
    </source>
</evidence>
<comment type="subcellular location">
    <subcellularLocation>
        <location evidence="3">Nucleus</location>
    </subcellularLocation>
</comment>
<proteinExistence type="inferred from homology"/>
<dbReference type="OrthoDB" id="10256309at2759"/>
<dbReference type="GO" id="GO:0009982">
    <property type="term" value="F:pseudouridine synthase activity"/>
    <property type="evidence" value="ECO:0007669"/>
    <property type="project" value="InterPro"/>
</dbReference>
<keyword evidence="5" id="KW-0507">mRNA processing</keyword>
<dbReference type="SUPFAM" id="SSF55120">
    <property type="entry name" value="Pseudouridine synthase"/>
    <property type="match status" value="1"/>
</dbReference>
<feature type="region of interest" description="Disordered" evidence="16">
    <location>
        <begin position="122"/>
        <end position="158"/>
    </location>
</feature>
<keyword evidence="6" id="KW-0819">tRNA processing</keyword>
<keyword evidence="7" id="KW-0413">Isomerase</keyword>
<evidence type="ECO:0000256" key="4">
    <source>
        <dbReference type="ARBA" id="ARBA00009375"/>
    </source>
</evidence>
<dbReference type="InterPro" id="IPR020095">
    <property type="entry name" value="PsdUridine_synth_TruA_C"/>
</dbReference>
<gene>
    <name evidence="18" type="ORF">FA13DRAFT_1727043</name>
</gene>
<evidence type="ECO:0000256" key="13">
    <source>
        <dbReference type="ARBA" id="ARBA00080858"/>
    </source>
</evidence>
<sequence>MIAGRSLFALSAFRFPLLRYSASPRHIAVRVSPEKTKRLDLIHQRAMSEPSAAQKRVGDDDPEVSAEVEAPSLKRQKFTTDSVVPDIQMSDVASELAPESASEQVADGGAVEVEAEVEVQVGGVIADSPSSPSNTKKSDSSRPRRAARDRKARAEAEGTAVVRLPKRQSALLIGFCGSGYSGMQIQPDGVKTIEGVLFKALVDAGAVSQDNADDPVKVSLARAARTDAGVHAAGNVVSIKMIVTVPGVKDLVGRINELLPPEIRLWGFSRVQNSFNARLVCDSRKYTYYFPSYLLIPPKPDSGLHRVLLRKQQEVASPQSTSSTETPSSDPSSSPLHPFWGSAPPGSTPEDDLVRKREWRVGQADLERLREFVRKYEGSHNFHNFTVGREFGDRSNLRFMKEIRIEDPVVHGNTEWIAVMWHGQSFMLHQIRKMMAAIVLSCRTNTSPAIIDELYKSNTVFIPKMPSLGLLLEEPLFNSYNGRMAAGNERLQPTDADYRPPIDFEVHREKIDAFKEQFIYKNMRGIEDMSGLFDAWVRSVDSYAGKDLLWLNQSGKIPSECVIRKGERRNHPFKEKRIFDTTSFPSETGLIKKQLLKEESVEAEGEEGQSEEEEVLDKKQLAETEG</sequence>
<evidence type="ECO:0000256" key="5">
    <source>
        <dbReference type="ARBA" id="ARBA00022664"/>
    </source>
</evidence>
<feature type="compositionally biased region" description="Basic and acidic residues" evidence="16">
    <location>
        <begin position="616"/>
        <end position="626"/>
    </location>
</feature>
<dbReference type="AlphaFoldDB" id="A0A4Y7TR77"/>
<feature type="region of interest" description="Disordered" evidence="16">
    <location>
        <begin position="595"/>
        <end position="626"/>
    </location>
</feature>
<dbReference type="InterPro" id="IPR020103">
    <property type="entry name" value="PsdUridine_synth_cat_dom_sf"/>
</dbReference>
<protein>
    <recommendedName>
        <fullName evidence="11">tRNA pseudouridine synthase 1</fullName>
    </recommendedName>
    <alternativeName>
        <fullName evidence="12">tRNA pseudouridylate synthase 1</fullName>
    </alternativeName>
    <alternativeName>
        <fullName evidence="13">tRNA-uridine isomerase 1</fullName>
    </alternativeName>
</protein>
<feature type="domain" description="Pseudouridine synthase I TruA alpha/beta" evidence="17">
    <location>
        <begin position="373"/>
        <end position="477"/>
    </location>
</feature>
<dbReference type="FunFam" id="3.30.70.660:FF:000002">
    <property type="entry name" value="tRNA pseudouridine synthase"/>
    <property type="match status" value="1"/>
</dbReference>
<evidence type="ECO:0000256" key="16">
    <source>
        <dbReference type="SAM" id="MobiDB-lite"/>
    </source>
</evidence>
<comment type="caution">
    <text evidence="18">The sequence shown here is derived from an EMBL/GenBank/DDBJ whole genome shotgun (WGS) entry which is preliminary data.</text>
</comment>
<feature type="region of interest" description="Disordered" evidence="16">
    <location>
        <begin position="45"/>
        <end position="67"/>
    </location>
</feature>
<evidence type="ECO:0000256" key="10">
    <source>
        <dbReference type="ARBA" id="ARBA00053072"/>
    </source>
</evidence>
<evidence type="ECO:0000259" key="17">
    <source>
        <dbReference type="Pfam" id="PF01416"/>
    </source>
</evidence>
<dbReference type="GO" id="GO:1990481">
    <property type="term" value="P:mRNA pseudouridine synthesis"/>
    <property type="evidence" value="ECO:0007669"/>
    <property type="project" value="TreeGrafter"/>
</dbReference>
<comment type="similarity">
    <text evidence="4">Belongs to the tRNA pseudouridine synthase TruA family.</text>
</comment>
<dbReference type="InterPro" id="IPR020097">
    <property type="entry name" value="PsdUridine_synth_TruA_a/b_dom"/>
</dbReference>
<evidence type="ECO:0000256" key="6">
    <source>
        <dbReference type="ARBA" id="ARBA00022694"/>
    </source>
</evidence>
<dbReference type="InterPro" id="IPR041708">
    <property type="entry name" value="PUS1/PUS2-like"/>
</dbReference>
<accession>A0A4Y7TR77</accession>
<evidence type="ECO:0000256" key="14">
    <source>
        <dbReference type="PIRSR" id="PIRSR641708-1"/>
    </source>
</evidence>
<dbReference type="CDD" id="cd02568">
    <property type="entry name" value="PseudoU_synth_PUS1_PUS2"/>
    <property type="match status" value="1"/>
</dbReference>
<keyword evidence="8" id="KW-0539">Nucleus</keyword>
<dbReference type="GO" id="GO:0003723">
    <property type="term" value="F:RNA binding"/>
    <property type="evidence" value="ECO:0007669"/>
    <property type="project" value="InterPro"/>
</dbReference>
<dbReference type="EMBL" id="QPFP01000005">
    <property type="protein sequence ID" value="TEB36685.1"/>
    <property type="molecule type" value="Genomic_DNA"/>
</dbReference>
<feature type="compositionally biased region" description="Low complexity" evidence="16">
    <location>
        <begin position="317"/>
        <end position="335"/>
    </location>
</feature>
<evidence type="ECO:0000256" key="3">
    <source>
        <dbReference type="ARBA" id="ARBA00004123"/>
    </source>
</evidence>
<feature type="compositionally biased region" description="Acidic residues" evidence="16">
    <location>
        <begin position="601"/>
        <end position="615"/>
    </location>
</feature>
<dbReference type="STRING" id="71717.A0A4Y7TR77"/>
<reference evidence="18 19" key="1">
    <citation type="journal article" date="2019" name="Nat. Ecol. Evol.">
        <title>Megaphylogeny resolves global patterns of mushroom evolution.</title>
        <authorList>
            <person name="Varga T."/>
            <person name="Krizsan K."/>
            <person name="Foldi C."/>
            <person name="Dima B."/>
            <person name="Sanchez-Garcia M."/>
            <person name="Sanchez-Ramirez S."/>
            <person name="Szollosi G.J."/>
            <person name="Szarkandi J.G."/>
            <person name="Papp V."/>
            <person name="Albert L."/>
            <person name="Andreopoulos W."/>
            <person name="Angelini C."/>
            <person name="Antonin V."/>
            <person name="Barry K.W."/>
            <person name="Bougher N.L."/>
            <person name="Buchanan P."/>
            <person name="Buyck B."/>
            <person name="Bense V."/>
            <person name="Catcheside P."/>
            <person name="Chovatia M."/>
            <person name="Cooper J."/>
            <person name="Damon W."/>
            <person name="Desjardin D."/>
            <person name="Finy P."/>
            <person name="Geml J."/>
            <person name="Haridas S."/>
            <person name="Hughes K."/>
            <person name="Justo A."/>
            <person name="Karasinski D."/>
            <person name="Kautmanova I."/>
            <person name="Kiss B."/>
            <person name="Kocsube S."/>
            <person name="Kotiranta H."/>
            <person name="LaButti K.M."/>
            <person name="Lechner B.E."/>
            <person name="Liimatainen K."/>
            <person name="Lipzen A."/>
            <person name="Lukacs Z."/>
            <person name="Mihaltcheva S."/>
            <person name="Morgado L.N."/>
            <person name="Niskanen T."/>
            <person name="Noordeloos M.E."/>
            <person name="Ohm R.A."/>
            <person name="Ortiz-Santana B."/>
            <person name="Ovrebo C."/>
            <person name="Racz N."/>
            <person name="Riley R."/>
            <person name="Savchenko A."/>
            <person name="Shiryaev A."/>
            <person name="Soop K."/>
            <person name="Spirin V."/>
            <person name="Szebenyi C."/>
            <person name="Tomsovsky M."/>
            <person name="Tulloss R.E."/>
            <person name="Uehling J."/>
            <person name="Grigoriev I.V."/>
            <person name="Vagvolgyi C."/>
            <person name="Papp T."/>
            <person name="Martin F.M."/>
            <person name="Miettinen O."/>
            <person name="Hibbett D.S."/>
            <person name="Nagy L.G."/>
        </authorList>
    </citation>
    <scope>NUCLEOTIDE SEQUENCE [LARGE SCALE GENOMIC DNA]</scope>
    <source>
        <strain evidence="18 19">FP101781</strain>
    </source>
</reference>
<dbReference type="PANTHER" id="PTHR11142:SF4">
    <property type="entry name" value="PSEUDOURIDYLATE SYNTHASE 1 HOMOLOG"/>
    <property type="match status" value="1"/>
</dbReference>
<evidence type="ECO:0000313" key="18">
    <source>
        <dbReference type="EMBL" id="TEB36685.1"/>
    </source>
</evidence>
<evidence type="ECO:0000256" key="1">
    <source>
        <dbReference type="ARBA" id="ARBA00001166"/>
    </source>
</evidence>
<dbReference type="PANTHER" id="PTHR11142">
    <property type="entry name" value="PSEUDOURIDYLATE SYNTHASE"/>
    <property type="match status" value="1"/>
</dbReference>
<feature type="compositionally biased region" description="Low complexity" evidence="16">
    <location>
        <begin position="122"/>
        <end position="135"/>
    </location>
</feature>
<name>A0A4Y7TR77_COPMI</name>